<dbReference type="EMBL" id="CAMXCT030004835">
    <property type="protein sequence ID" value="CAL4797813.1"/>
    <property type="molecule type" value="Genomic_DNA"/>
</dbReference>
<comment type="caution">
    <text evidence="1">The sequence shown here is derived from an EMBL/GenBank/DDBJ whole genome shotgun (WGS) entry which is preliminary data.</text>
</comment>
<evidence type="ECO:0000313" key="3">
    <source>
        <dbReference type="Proteomes" id="UP001152797"/>
    </source>
</evidence>
<keyword evidence="3" id="KW-1185">Reference proteome</keyword>
<proteinExistence type="predicted"/>
<accession>A0A9P1DJ44</accession>
<gene>
    <name evidence="1" type="ORF">C1SCF055_LOCUS35771</name>
</gene>
<dbReference type="EMBL" id="CAMXCT010004835">
    <property type="protein sequence ID" value="CAI4010501.1"/>
    <property type="molecule type" value="Genomic_DNA"/>
</dbReference>
<protein>
    <submittedName>
        <fullName evidence="1">Uncharacterized protein</fullName>
    </submittedName>
</protein>
<name>A0A9P1DJ44_9DINO</name>
<evidence type="ECO:0000313" key="2">
    <source>
        <dbReference type="EMBL" id="CAL1163876.1"/>
    </source>
</evidence>
<sequence length="98" mass="11253">MWADIQYADALLIRDGGQEAPFNATHFNTAMDADRVERKAYKCGQNWWRHNLTWSACPGAAQLYFLLGFQLHTSKYQCFLVRSLDMQSNAHFLMACAC</sequence>
<dbReference type="AlphaFoldDB" id="A0A9P1DJ44"/>
<reference evidence="2" key="2">
    <citation type="submission" date="2024-04" db="EMBL/GenBank/DDBJ databases">
        <authorList>
            <person name="Chen Y."/>
            <person name="Shah S."/>
            <person name="Dougan E. K."/>
            <person name="Thang M."/>
            <person name="Chan C."/>
        </authorList>
    </citation>
    <scope>NUCLEOTIDE SEQUENCE [LARGE SCALE GENOMIC DNA]</scope>
</reference>
<evidence type="ECO:0000313" key="1">
    <source>
        <dbReference type="EMBL" id="CAI4010501.1"/>
    </source>
</evidence>
<organism evidence="1">
    <name type="scientific">Cladocopium goreaui</name>
    <dbReference type="NCBI Taxonomy" id="2562237"/>
    <lineage>
        <taxon>Eukaryota</taxon>
        <taxon>Sar</taxon>
        <taxon>Alveolata</taxon>
        <taxon>Dinophyceae</taxon>
        <taxon>Suessiales</taxon>
        <taxon>Symbiodiniaceae</taxon>
        <taxon>Cladocopium</taxon>
    </lineage>
</organism>
<reference evidence="1" key="1">
    <citation type="submission" date="2022-10" db="EMBL/GenBank/DDBJ databases">
        <authorList>
            <person name="Chen Y."/>
            <person name="Dougan E. K."/>
            <person name="Chan C."/>
            <person name="Rhodes N."/>
            <person name="Thang M."/>
        </authorList>
    </citation>
    <scope>NUCLEOTIDE SEQUENCE</scope>
</reference>
<dbReference type="Proteomes" id="UP001152797">
    <property type="component" value="Unassembled WGS sequence"/>
</dbReference>
<dbReference type="EMBL" id="CAMXCT020004835">
    <property type="protein sequence ID" value="CAL1163876.1"/>
    <property type="molecule type" value="Genomic_DNA"/>
</dbReference>